<dbReference type="HAMAP" id="MF_00271">
    <property type="entry name" value="ATP_synth_D_arch"/>
    <property type="match status" value="1"/>
</dbReference>
<dbReference type="GO" id="GO:0042777">
    <property type="term" value="P:proton motive force-driven plasma membrane ATP synthesis"/>
    <property type="evidence" value="ECO:0007669"/>
    <property type="project" value="UniProtKB-UniRule"/>
</dbReference>
<keyword evidence="3 4" id="KW-0406">Ion transport</keyword>
<keyword evidence="2 4" id="KW-0813">Transport</keyword>
<evidence type="ECO:0000313" key="7">
    <source>
        <dbReference type="Proteomes" id="UP000195918"/>
    </source>
</evidence>
<proteinExistence type="inferred from homology"/>
<reference evidence="7" key="1">
    <citation type="submission" date="2017-02" db="EMBL/GenBank/DDBJ databases">
        <authorList>
            <person name="Dridi B."/>
        </authorList>
    </citation>
    <scope>NUCLEOTIDE SEQUENCE [LARGE SCALE GENOMIC DNA]</scope>
    <source>
        <strain evidence="7">bH819</strain>
    </source>
</reference>
<dbReference type="NCBIfam" id="TIGR00309">
    <property type="entry name" value="V_ATPase_subD"/>
    <property type="match status" value="1"/>
</dbReference>
<dbReference type="PANTHER" id="PTHR11671">
    <property type="entry name" value="V-TYPE ATP SYNTHASE SUBUNIT D"/>
    <property type="match status" value="1"/>
</dbReference>
<evidence type="ECO:0000256" key="2">
    <source>
        <dbReference type="ARBA" id="ARBA00022448"/>
    </source>
</evidence>
<name>A0A1X6WRZ6_9ENTE</name>
<keyword evidence="4" id="KW-0066">ATP synthesis</keyword>
<dbReference type="GO" id="GO:0046933">
    <property type="term" value="F:proton-transporting ATP synthase activity, rotational mechanism"/>
    <property type="evidence" value="ECO:0007669"/>
    <property type="project" value="UniProtKB-UniRule"/>
</dbReference>
<dbReference type="RefSeq" id="WP_086952670.1">
    <property type="nucleotide sequence ID" value="NZ_FWFD01000018.1"/>
</dbReference>
<keyword evidence="6" id="KW-0378">Hydrolase</keyword>
<evidence type="ECO:0000256" key="4">
    <source>
        <dbReference type="HAMAP-Rule" id="MF_00271"/>
    </source>
</evidence>
<evidence type="ECO:0000256" key="5">
    <source>
        <dbReference type="SAM" id="Coils"/>
    </source>
</evidence>
<keyword evidence="5" id="KW-0175">Coiled coil</keyword>
<accession>A0A1X6WRZ6</accession>
<evidence type="ECO:0000256" key="1">
    <source>
        <dbReference type="ARBA" id="ARBA00005850"/>
    </source>
</evidence>
<keyword evidence="4" id="KW-0375">Hydrogen ion transport</keyword>
<dbReference type="EMBL" id="FWFD01000018">
    <property type="protein sequence ID" value="SLM87055.1"/>
    <property type="molecule type" value="Genomic_DNA"/>
</dbReference>
<comment type="function">
    <text evidence="4">Produces ATP from ADP in the presence of a proton gradient across the membrane.</text>
</comment>
<dbReference type="GO" id="GO:0005524">
    <property type="term" value="F:ATP binding"/>
    <property type="evidence" value="ECO:0007669"/>
    <property type="project" value="UniProtKB-UniRule"/>
</dbReference>
<dbReference type="NCBIfam" id="NF001543">
    <property type="entry name" value="PRK00373.1-2"/>
    <property type="match status" value="1"/>
</dbReference>
<dbReference type="Pfam" id="PF01813">
    <property type="entry name" value="ATP-synt_D"/>
    <property type="match status" value="1"/>
</dbReference>
<dbReference type="Gene3D" id="1.10.287.3240">
    <property type="match status" value="1"/>
</dbReference>
<organism evidence="6 7">
    <name type="scientific">Vagococcus fluvialis bH819</name>
    <dbReference type="NCBI Taxonomy" id="1255619"/>
    <lineage>
        <taxon>Bacteria</taxon>
        <taxon>Bacillati</taxon>
        <taxon>Bacillota</taxon>
        <taxon>Bacilli</taxon>
        <taxon>Lactobacillales</taxon>
        <taxon>Enterococcaceae</taxon>
        <taxon>Vagococcus</taxon>
    </lineage>
</organism>
<evidence type="ECO:0000313" key="6">
    <source>
        <dbReference type="EMBL" id="SLM87055.1"/>
    </source>
</evidence>
<keyword evidence="7" id="KW-1185">Reference proteome</keyword>
<comment type="similarity">
    <text evidence="1 4">Belongs to the V-ATPase D subunit family.</text>
</comment>
<sequence length="210" mass="24281">MVRLNVNPTRMELTKLNSRLSTATKGYKLLKDKQDELMRRFILLAKETNELRDKVEAELVDSMQAVMLANATIHEAFIEEIFAIPAEEVELDIVLKNILSVDIPSMMFSYDESLDTNSLNYGYLNSNEELDEAINKLIQVLPDLLKLTEQEKACQLMSDEIEKTRRRVNALDSLTIPQLEETIKFIKMKLEENERSNITRLIKVKNMNKS</sequence>
<gene>
    <name evidence="4" type="primary">atpD</name>
    <name evidence="6" type="ORF">FM121_13235</name>
</gene>
<dbReference type="GO" id="GO:0016787">
    <property type="term" value="F:hydrolase activity"/>
    <property type="evidence" value="ECO:0007669"/>
    <property type="project" value="UniProtKB-KW"/>
</dbReference>
<dbReference type="Proteomes" id="UP000195918">
    <property type="component" value="Unassembled WGS sequence"/>
</dbReference>
<evidence type="ECO:0000256" key="3">
    <source>
        <dbReference type="ARBA" id="ARBA00023065"/>
    </source>
</evidence>
<dbReference type="InterPro" id="IPR002699">
    <property type="entry name" value="V_ATPase_D"/>
</dbReference>
<dbReference type="GO" id="GO:0046961">
    <property type="term" value="F:proton-transporting ATPase activity, rotational mechanism"/>
    <property type="evidence" value="ECO:0007669"/>
    <property type="project" value="InterPro"/>
</dbReference>
<dbReference type="OrthoDB" id="9781718at2"/>
<protein>
    <recommendedName>
        <fullName evidence="4">V-type ATP synthase subunit D</fullName>
    </recommendedName>
    <alternativeName>
        <fullName evidence="4">V-ATPase subunit D</fullName>
    </alternativeName>
</protein>
<dbReference type="AlphaFoldDB" id="A0A1X6WRZ6"/>
<feature type="coiled-coil region" evidence="5">
    <location>
        <begin position="147"/>
        <end position="196"/>
    </location>
</feature>